<dbReference type="GO" id="GO:0005739">
    <property type="term" value="C:mitochondrion"/>
    <property type="evidence" value="ECO:0007669"/>
    <property type="project" value="TreeGrafter"/>
</dbReference>
<evidence type="ECO:0000256" key="1">
    <source>
        <dbReference type="ARBA" id="ARBA00012837"/>
    </source>
</evidence>
<dbReference type="InterPro" id="IPR009080">
    <property type="entry name" value="tRNAsynth_Ia_anticodon-bd"/>
</dbReference>
<dbReference type="STRING" id="61395.A0A1Y1WEE2"/>
<evidence type="ECO:0000256" key="2">
    <source>
        <dbReference type="ARBA" id="ARBA00049339"/>
    </source>
</evidence>
<accession>A0A1Y1WEE2</accession>
<dbReference type="Gene3D" id="1.10.730.10">
    <property type="entry name" value="Isoleucyl-tRNA Synthetase, Domain 1"/>
    <property type="match status" value="1"/>
</dbReference>
<dbReference type="GO" id="GO:0006420">
    <property type="term" value="P:arginyl-tRNA aminoacylation"/>
    <property type="evidence" value="ECO:0007669"/>
    <property type="project" value="InterPro"/>
</dbReference>
<dbReference type="OrthoDB" id="68056at2759"/>
<sequence>MIVIGSPITGIDTAISAIDGWGTANGGGLKPTFPTCIGPAAPAISFKGERDQNPGHVPHFALLSVRPPQSTANPLDIPFSSPPRMHFSTTKLVLARILAEELSRYASSPLPASAITAWAQNYIAAGRNPSKYHFSIALRRILQTTQALRSVDGAQLSQRLASHSEIGSAVFLQHSGTISVHLSRPFLLAQAVSASQAVELGQAVGGLAGQAVRIVKWIDDFVDVSRYRSALSGDTMARVSVEVAKLSGAVQENYEVMRGHPEVPGIAKETRRLGNRISQQRFASKHMPRLLTALRERGHLLHDPRPNVPALTVCLNGRMLGISDEAGELSSLAMDACVLYMLVRERPGSETWLHYVPDSRRSLHWQNVIAVAGLAGAQNITHRLCSVGPVEVSASVAAETLTGRLLGRLGVAGWQDSIDGVDEEVQRAAVHCAMAGAANAKPFTLECLEGPSAGAFLQYNHARLCRILAPFPCPPEQWLPIDSARVNAPEADLLALLVAQLPEILQDTLSGRRPEVLMYHTNRLAHAVSKAIPVLRIKDMEPAVANERVRFFAAVRAVLACTLRLLGCSPVDEM</sequence>
<evidence type="ECO:0000313" key="4">
    <source>
        <dbReference type="EMBL" id="ORX71901.1"/>
    </source>
</evidence>
<organism evidence="4 5">
    <name type="scientific">Linderina pennispora</name>
    <dbReference type="NCBI Taxonomy" id="61395"/>
    <lineage>
        <taxon>Eukaryota</taxon>
        <taxon>Fungi</taxon>
        <taxon>Fungi incertae sedis</taxon>
        <taxon>Zoopagomycota</taxon>
        <taxon>Kickxellomycotina</taxon>
        <taxon>Kickxellomycetes</taxon>
        <taxon>Kickxellales</taxon>
        <taxon>Kickxellaceae</taxon>
        <taxon>Linderina</taxon>
    </lineage>
</organism>
<evidence type="ECO:0000259" key="3">
    <source>
        <dbReference type="SMART" id="SM00836"/>
    </source>
</evidence>
<dbReference type="RefSeq" id="XP_040745325.1">
    <property type="nucleotide sequence ID" value="XM_040885375.1"/>
</dbReference>
<reference evidence="4 5" key="1">
    <citation type="submission" date="2016-07" db="EMBL/GenBank/DDBJ databases">
        <title>Pervasive Adenine N6-methylation of Active Genes in Fungi.</title>
        <authorList>
            <consortium name="DOE Joint Genome Institute"/>
            <person name="Mondo S.J."/>
            <person name="Dannebaum R.O."/>
            <person name="Kuo R.C."/>
            <person name="Labutti K."/>
            <person name="Haridas S."/>
            <person name="Kuo A."/>
            <person name="Salamov A."/>
            <person name="Ahrendt S.R."/>
            <person name="Lipzen A."/>
            <person name="Sullivan W."/>
            <person name="Andreopoulos W.B."/>
            <person name="Clum A."/>
            <person name="Lindquist E."/>
            <person name="Daum C."/>
            <person name="Ramamoorthy G.K."/>
            <person name="Gryganskyi A."/>
            <person name="Culley D."/>
            <person name="Magnuson J.K."/>
            <person name="James T.Y."/>
            <person name="O'Malley M.A."/>
            <person name="Stajich J.E."/>
            <person name="Spatafora J.W."/>
            <person name="Visel A."/>
            <person name="Grigoriev I.V."/>
        </authorList>
    </citation>
    <scope>NUCLEOTIDE SEQUENCE [LARGE SCALE GENOMIC DNA]</scope>
    <source>
        <strain evidence="4 5">ATCC 12442</strain>
    </source>
</reference>
<name>A0A1Y1WEE2_9FUNG</name>
<dbReference type="Proteomes" id="UP000193922">
    <property type="component" value="Unassembled WGS sequence"/>
</dbReference>
<dbReference type="GeneID" id="63802023"/>
<feature type="domain" description="DALR anticodon binding" evidence="3">
    <location>
        <begin position="457"/>
        <end position="574"/>
    </location>
</feature>
<dbReference type="EMBL" id="MCFD01000003">
    <property type="protein sequence ID" value="ORX71901.1"/>
    <property type="molecule type" value="Genomic_DNA"/>
</dbReference>
<gene>
    <name evidence="4" type="ORF">DL89DRAFT_255618</name>
</gene>
<comment type="catalytic activity">
    <reaction evidence="2">
        <text>tRNA(Arg) + L-arginine + ATP = L-arginyl-tRNA(Arg) + AMP + diphosphate</text>
        <dbReference type="Rhea" id="RHEA:20301"/>
        <dbReference type="Rhea" id="RHEA-COMP:9658"/>
        <dbReference type="Rhea" id="RHEA-COMP:9673"/>
        <dbReference type="ChEBI" id="CHEBI:30616"/>
        <dbReference type="ChEBI" id="CHEBI:32682"/>
        <dbReference type="ChEBI" id="CHEBI:33019"/>
        <dbReference type="ChEBI" id="CHEBI:78442"/>
        <dbReference type="ChEBI" id="CHEBI:78513"/>
        <dbReference type="ChEBI" id="CHEBI:456215"/>
        <dbReference type="EC" id="6.1.1.19"/>
    </reaction>
</comment>
<dbReference type="GO" id="GO:0032543">
    <property type="term" value="P:mitochondrial translation"/>
    <property type="evidence" value="ECO:0007669"/>
    <property type="project" value="TreeGrafter"/>
</dbReference>
<dbReference type="EC" id="6.1.1.19" evidence="1"/>
<dbReference type="AlphaFoldDB" id="A0A1Y1WEE2"/>
<evidence type="ECO:0000313" key="5">
    <source>
        <dbReference type="Proteomes" id="UP000193922"/>
    </source>
</evidence>
<dbReference type="SMART" id="SM00836">
    <property type="entry name" value="DALR_1"/>
    <property type="match status" value="1"/>
</dbReference>
<dbReference type="GO" id="GO:0005524">
    <property type="term" value="F:ATP binding"/>
    <property type="evidence" value="ECO:0007669"/>
    <property type="project" value="InterPro"/>
</dbReference>
<comment type="caution">
    <text evidence="4">The sequence shown here is derived from an EMBL/GenBank/DDBJ whole genome shotgun (WGS) entry which is preliminary data.</text>
</comment>
<proteinExistence type="predicted"/>
<dbReference type="InterPro" id="IPR008909">
    <property type="entry name" value="DALR_anticod-bd"/>
</dbReference>
<protein>
    <recommendedName>
        <fullName evidence="1">arginine--tRNA ligase</fullName>
        <ecNumber evidence="1">6.1.1.19</ecNumber>
    </recommendedName>
</protein>
<dbReference type="PANTHER" id="PTHR11956:SF11">
    <property type="entry name" value="ARGININE--TRNA LIGASE, MITOCHONDRIAL-RELATED"/>
    <property type="match status" value="1"/>
</dbReference>
<dbReference type="InterPro" id="IPR001278">
    <property type="entry name" value="Arg-tRNA-ligase"/>
</dbReference>
<dbReference type="GO" id="GO:0004814">
    <property type="term" value="F:arginine-tRNA ligase activity"/>
    <property type="evidence" value="ECO:0007669"/>
    <property type="project" value="UniProtKB-EC"/>
</dbReference>
<keyword evidence="5" id="KW-1185">Reference proteome</keyword>
<dbReference type="SUPFAM" id="SSF47323">
    <property type="entry name" value="Anticodon-binding domain of a subclass of class I aminoacyl-tRNA synthetases"/>
    <property type="match status" value="1"/>
</dbReference>
<dbReference type="PANTHER" id="PTHR11956">
    <property type="entry name" value="ARGINYL-TRNA SYNTHETASE"/>
    <property type="match status" value="1"/>
</dbReference>
<dbReference type="Pfam" id="PF05746">
    <property type="entry name" value="DALR_1"/>
    <property type="match status" value="1"/>
</dbReference>